<gene>
    <name evidence="1" type="ORF">Poli38472_009752</name>
</gene>
<organism evidence="1 2">
    <name type="scientific">Pythium oligandrum</name>
    <name type="common">Mycoparasitic fungus</name>
    <dbReference type="NCBI Taxonomy" id="41045"/>
    <lineage>
        <taxon>Eukaryota</taxon>
        <taxon>Sar</taxon>
        <taxon>Stramenopiles</taxon>
        <taxon>Oomycota</taxon>
        <taxon>Peronosporomycetes</taxon>
        <taxon>Pythiales</taxon>
        <taxon>Pythiaceae</taxon>
        <taxon>Pythium</taxon>
    </lineage>
</organism>
<accession>A0A8K1CF08</accession>
<name>A0A8K1CF08_PYTOL</name>
<dbReference type="AlphaFoldDB" id="A0A8K1CF08"/>
<protein>
    <submittedName>
        <fullName evidence="1">Uncharacterized protein</fullName>
    </submittedName>
</protein>
<dbReference type="EMBL" id="SPLM01000074">
    <property type="protein sequence ID" value="TMW62259.1"/>
    <property type="molecule type" value="Genomic_DNA"/>
</dbReference>
<dbReference type="Proteomes" id="UP000794436">
    <property type="component" value="Unassembled WGS sequence"/>
</dbReference>
<evidence type="ECO:0000313" key="1">
    <source>
        <dbReference type="EMBL" id="TMW62259.1"/>
    </source>
</evidence>
<sequence length="421" mass="46277">MKELRIKNRTDSTLFFAFCTKSTCKCSVCMEWLNCESHPIVDWPGATYGYLRVEGQRERVDRFCPNWDCVGACFFDSLPMRMLASMLFDYDEGTSYAVGGGKADLSFTNAKDEEEEESSKVKHLRVQNRGSFALFFVFCTTSQCQCNICQEWLSLETHPLADIYGWTYGYSRVEPNSTRVARFCSQWKCTGTCFVSQLPMQVTKDMLIEFDENRDYSIAGGLVELHFTHELPEDASQPLTHEVIGNKFPAGGHVPPHRSQSYPPPHSQYPSYGAPPNPFAPYQHGGGHDPYARSQSMYAGSYDNIFAQVQNYQAQAQADIAKILGQSQMQSQSNIANILAQAQVQANANQANAYASLFGQPQGQAQAQPQSGGGAADLFGTANTMFEAANFAQNVMGATGQDPVSLGITVANGVASGCVIS</sequence>
<keyword evidence="2" id="KW-1185">Reference proteome</keyword>
<reference evidence="1" key="1">
    <citation type="submission" date="2019-03" db="EMBL/GenBank/DDBJ databases">
        <title>Long read genome sequence of the mycoparasitic Pythium oligandrum ATCC 38472 isolated from sugarbeet rhizosphere.</title>
        <authorList>
            <person name="Gaulin E."/>
        </authorList>
    </citation>
    <scope>NUCLEOTIDE SEQUENCE</scope>
    <source>
        <strain evidence="1">ATCC 38472_TT</strain>
    </source>
</reference>
<proteinExistence type="predicted"/>
<evidence type="ECO:0000313" key="2">
    <source>
        <dbReference type="Proteomes" id="UP000794436"/>
    </source>
</evidence>
<comment type="caution">
    <text evidence="1">The sequence shown here is derived from an EMBL/GenBank/DDBJ whole genome shotgun (WGS) entry which is preliminary data.</text>
</comment>